<protein>
    <submittedName>
        <fullName evidence="2">Right-handed parallel beta-helix repeat-containing protein</fullName>
    </submittedName>
</protein>
<feature type="non-terminal residue" evidence="2">
    <location>
        <position position="1"/>
    </location>
</feature>
<dbReference type="AlphaFoldDB" id="A0A9D1M6T8"/>
<dbReference type="EMBL" id="DVNA01000056">
    <property type="protein sequence ID" value="HIU54677.1"/>
    <property type="molecule type" value="Genomic_DNA"/>
</dbReference>
<dbReference type="Proteomes" id="UP000824112">
    <property type="component" value="Unassembled WGS sequence"/>
</dbReference>
<reference evidence="2" key="1">
    <citation type="submission" date="2020-10" db="EMBL/GenBank/DDBJ databases">
        <authorList>
            <person name="Gilroy R."/>
        </authorList>
    </citation>
    <scope>NUCLEOTIDE SEQUENCE</scope>
    <source>
        <strain evidence="2">CHK158-818</strain>
    </source>
</reference>
<gene>
    <name evidence="2" type="ORF">IAB03_02585</name>
</gene>
<dbReference type="InterPro" id="IPR039448">
    <property type="entry name" value="Beta_helix"/>
</dbReference>
<dbReference type="Gene3D" id="2.160.20.10">
    <property type="entry name" value="Single-stranded right-handed beta-helix, Pectin lyase-like"/>
    <property type="match status" value="1"/>
</dbReference>
<reference evidence="2" key="2">
    <citation type="journal article" date="2021" name="PeerJ">
        <title>Extensive microbial diversity within the chicken gut microbiome revealed by metagenomics and culture.</title>
        <authorList>
            <person name="Gilroy R."/>
            <person name="Ravi A."/>
            <person name="Getino M."/>
            <person name="Pursley I."/>
            <person name="Horton D.L."/>
            <person name="Alikhan N.F."/>
            <person name="Baker D."/>
            <person name="Gharbi K."/>
            <person name="Hall N."/>
            <person name="Watson M."/>
            <person name="Adriaenssens E.M."/>
            <person name="Foster-Nyarko E."/>
            <person name="Jarju S."/>
            <person name="Secka A."/>
            <person name="Antonio M."/>
            <person name="Oren A."/>
            <person name="Chaudhuri R.R."/>
            <person name="La Ragione R."/>
            <person name="Hildebrand F."/>
            <person name="Pallen M.J."/>
        </authorList>
    </citation>
    <scope>NUCLEOTIDE SEQUENCE</scope>
    <source>
        <strain evidence="2">CHK158-818</strain>
    </source>
</reference>
<dbReference type="InterPro" id="IPR011050">
    <property type="entry name" value="Pectin_lyase_fold/virulence"/>
</dbReference>
<name>A0A9D1M6T8_9BACT</name>
<organism evidence="2 3">
    <name type="scientific">Candidatus Gallibacteroides avistercoris</name>
    <dbReference type="NCBI Taxonomy" id="2840833"/>
    <lineage>
        <taxon>Bacteria</taxon>
        <taxon>Pseudomonadati</taxon>
        <taxon>Bacteroidota</taxon>
        <taxon>Bacteroidia</taxon>
        <taxon>Bacteroidales</taxon>
        <taxon>Bacteroidaceae</taxon>
        <taxon>Bacteroidaceae incertae sedis</taxon>
        <taxon>Candidatus Gallibacteroides</taxon>
    </lineage>
</organism>
<dbReference type="PANTHER" id="PTHR36453:SF1">
    <property type="entry name" value="RIGHT HANDED BETA HELIX DOMAIN-CONTAINING PROTEIN"/>
    <property type="match status" value="1"/>
</dbReference>
<evidence type="ECO:0000313" key="3">
    <source>
        <dbReference type="Proteomes" id="UP000824112"/>
    </source>
</evidence>
<dbReference type="Pfam" id="PF13229">
    <property type="entry name" value="Beta_helix"/>
    <property type="match status" value="1"/>
</dbReference>
<dbReference type="SUPFAM" id="SSF51126">
    <property type="entry name" value="Pectin lyase-like"/>
    <property type="match status" value="1"/>
</dbReference>
<dbReference type="InterPro" id="IPR012334">
    <property type="entry name" value="Pectin_lyas_fold"/>
</dbReference>
<proteinExistence type="predicted"/>
<evidence type="ECO:0000259" key="1">
    <source>
        <dbReference type="Pfam" id="PF13229"/>
    </source>
</evidence>
<evidence type="ECO:0000313" key="2">
    <source>
        <dbReference type="EMBL" id="HIU54677.1"/>
    </source>
</evidence>
<feature type="domain" description="Right handed beta helix" evidence="1">
    <location>
        <begin position="242"/>
        <end position="377"/>
    </location>
</feature>
<accession>A0A9D1M6T8</accession>
<dbReference type="SMART" id="SM00710">
    <property type="entry name" value="PbH1"/>
    <property type="match status" value="8"/>
</dbReference>
<dbReference type="PANTHER" id="PTHR36453">
    <property type="entry name" value="SECRETED PROTEIN-RELATED"/>
    <property type="match status" value="1"/>
</dbReference>
<dbReference type="InterPro" id="IPR006626">
    <property type="entry name" value="PbH1"/>
</dbReference>
<comment type="caution">
    <text evidence="2">The sequence shown here is derived from an EMBL/GenBank/DDBJ whole genome shotgun (WGS) entry which is preliminary data.</text>
</comment>
<sequence>TIAGKALGATTLPPTWLNCHGTKEGVFEYKDARINRWVDEPEACLNGYWYWDWSESFQKVAQIDTVKHQISLEKPDHSYGYRDGFRYYGLNLLCELDAPGEYYVDRDRGILYWYAPEAFDRKSDFVTVSVLSAPYMLSVSNFDNLTLNGLSFRGGRCSAIDVAGGENVRLKDCRIAQFGCDALHLTDGKNHTVEGCLLQELGCSGIVARGGDRKNLDPAGYVVENTIVENFSLFKHSYEPAVLFDGAGLSIRHNLFQGSTSSALRINGNDVLIEYNQFFDLVKESDDQGGMDMWSNPSYRGIVVRYNHWRHIVGGTHNGAAGVRLDDMISGAKVYGNVFEQCGSVIFGAVQIHGGKDNHVENNLFYKCFAAVSFTPWGNRWKNSLELPQKQKELYEDVDISSELYKKRYPELNEDIKAYADRNFVSNNLVVDCDGLFLRENGSNVLQNNSVVTSNTADDVGLDYYLDSALLQRFGLLPIPFESIGPWENRYMETVTNDRE</sequence>